<comment type="caution">
    <text evidence="2">The sequence shown here is derived from an EMBL/GenBank/DDBJ whole genome shotgun (WGS) entry which is preliminary data.</text>
</comment>
<evidence type="ECO:0000259" key="1">
    <source>
        <dbReference type="PROSITE" id="PS50209"/>
    </source>
</evidence>
<feature type="domain" description="CARD" evidence="1">
    <location>
        <begin position="1"/>
        <end position="65"/>
    </location>
</feature>
<name>A0A1D2MC56_ORCCI</name>
<dbReference type="InterPro" id="IPR001315">
    <property type="entry name" value="CARD"/>
</dbReference>
<reference evidence="2 3" key="1">
    <citation type="journal article" date="2016" name="Genome Biol. Evol.">
        <title>Gene Family Evolution Reflects Adaptation to Soil Environmental Stressors in the Genome of the Collembolan Orchesella cincta.</title>
        <authorList>
            <person name="Faddeeva-Vakhrusheva A."/>
            <person name="Derks M.F."/>
            <person name="Anvar S.Y."/>
            <person name="Agamennone V."/>
            <person name="Suring W."/>
            <person name="Smit S."/>
            <person name="van Straalen N.M."/>
            <person name="Roelofs D."/>
        </authorList>
    </citation>
    <scope>NUCLEOTIDE SEQUENCE [LARGE SCALE GENOMIC DNA]</scope>
    <source>
        <tissue evidence="2">Mixed pool</tissue>
    </source>
</reference>
<dbReference type="SUPFAM" id="SSF47986">
    <property type="entry name" value="DEATH domain"/>
    <property type="match status" value="1"/>
</dbReference>
<evidence type="ECO:0000313" key="3">
    <source>
        <dbReference type="Proteomes" id="UP000094527"/>
    </source>
</evidence>
<protein>
    <recommendedName>
        <fullName evidence="1">CARD domain-containing protein</fullName>
    </recommendedName>
</protein>
<dbReference type="AlphaFoldDB" id="A0A1D2MC56"/>
<dbReference type="Pfam" id="PF00619">
    <property type="entry name" value="CARD"/>
    <property type="match status" value="1"/>
</dbReference>
<dbReference type="InterPro" id="IPR011029">
    <property type="entry name" value="DEATH-like_dom_sf"/>
</dbReference>
<keyword evidence="3" id="KW-1185">Reference proteome</keyword>
<sequence length="154" mass="17380">MLRWQRDIITAKLTDFNKDVNVSVQLLAVLTEKGLLSEEESQRLEHSSLIKIEKAASLVRTLQTKLNGFDIFIEALCHLEVKQYGPAKLLLEGRSEYYKTSAEPKPLLPFLDSATVQRLQEAYIPAHILPVPTNFAQENTNCQESPSPMDQLNG</sequence>
<dbReference type="GO" id="GO:0042981">
    <property type="term" value="P:regulation of apoptotic process"/>
    <property type="evidence" value="ECO:0007669"/>
    <property type="project" value="InterPro"/>
</dbReference>
<organism evidence="2 3">
    <name type="scientific">Orchesella cincta</name>
    <name type="common">Springtail</name>
    <name type="synonym">Podura cincta</name>
    <dbReference type="NCBI Taxonomy" id="48709"/>
    <lineage>
        <taxon>Eukaryota</taxon>
        <taxon>Metazoa</taxon>
        <taxon>Ecdysozoa</taxon>
        <taxon>Arthropoda</taxon>
        <taxon>Hexapoda</taxon>
        <taxon>Collembola</taxon>
        <taxon>Entomobryomorpha</taxon>
        <taxon>Entomobryoidea</taxon>
        <taxon>Orchesellidae</taxon>
        <taxon>Orchesellinae</taxon>
        <taxon>Orchesella</taxon>
    </lineage>
</organism>
<accession>A0A1D2MC56</accession>
<evidence type="ECO:0000313" key="2">
    <source>
        <dbReference type="EMBL" id="ODM90491.1"/>
    </source>
</evidence>
<dbReference type="EMBL" id="LJIJ01001938">
    <property type="protein sequence ID" value="ODM90491.1"/>
    <property type="molecule type" value="Genomic_DNA"/>
</dbReference>
<proteinExistence type="predicted"/>
<gene>
    <name evidence="2" type="ORF">Ocin01_16190</name>
</gene>
<dbReference type="PROSITE" id="PS50209">
    <property type="entry name" value="CARD"/>
    <property type="match status" value="1"/>
</dbReference>
<dbReference type="Gene3D" id="1.10.533.10">
    <property type="entry name" value="Death Domain, Fas"/>
    <property type="match status" value="1"/>
</dbReference>
<dbReference type="Proteomes" id="UP000094527">
    <property type="component" value="Unassembled WGS sequence"/>
</dbReference>